<dbReference type="EMBL" id="JAQIZT010000009">
    <property type="protein sequence ID" value="KAJ6984046.1"/>
    <property type="molecule type" value="Genomic_DNA"/>
</dbReference>
<gene>
    <name evidence="2" type="ORF">NC653_022311</name>
</gene>
<keyword evidence="3" id="KW-1185">Reference proteome</keyword>
<organism evidence="2 3">
    <name type="scientific">Populus alba x Populus x berolinensis</name>
    <dbReference type="NCBI Taxonomy" id="444605"/>
    <lineage>
        <taxon>Eukaryota</taxon>
        <taxon>Viridiplantae</taxon>
        <taxon>Streptophyta</taxon>
        <taxon>Embryophyta</taxon>
        <taxon>Tracheophyta</taxon>
        <taxon>Spermatophyta</taxon>
        <taxon>Magnoliopsida</taxon>
        <taxon>eudicotyledons</taxon>
        <taxon>Gunneridae</taxon>
        <taxon>Pentapetalae</taxon>
        <taxon>rosids</taxon>
        <taxon>fabids</taxon>
        <taxon>Malpighiales</taxon>
        <taxon>Salicaceae</taxon>
        <taxon>Saliceae</taxon>
        <taxon>Populus</taxon>
    </lineage>
</organism>
<reference evidence="2" key="1">
    <citation type="journal article" date="2023" name="Mol. Ecol. Resour.">
        <title>Chromosome-level genome assembly of a triploid poplar Populus alba 'Berolinensis'.</title>
        <authorList>
            <person name="Chen S."/>
            <person name="Yu Y."/>
            <person name="Wang X."/>
            <person name="Wang S."/>
            <person name="Zhang T."/>
            <person name="Zhou Y."/>
            <person name="He R."/>
            <person name="Meng N."/>
            <person name="Wang Y."/>
            <person name="Liu W."/>
            <person name="Liu Z."/>
            <person name="Liu J."/>
            <person name="Guo Q."/>
            <person name="Huang H."/>
            <person name="Sederoff R.R."/>
            <person name="Wang G."/>
            <person name="Qu G."/>
            <person name="Chen S."/>
        </authorList>
    </citation>
    <scope>NUCLEOTIDE SEQUENCE</scope>
    <source>
        <strain evidence="2">SC-2020</strain>
    </source>
</reference>
<evidence type="ECO:0000256" key="1">
    <source>
        <dbReference type="SAM" id="MobiDB-lite"/>
    </source>
</evidence>
<evidence type="ECO:0000313" key="2">
    <source>
        <dbReference type="EMBL" id="KAJ6984046.1"/>
    </source>
</evidence>
<dbReference type="PANTHER" id="PTHR46326:SF2">
    <property type="entry name" value="ZINC FINGER PROTEIN ZAT1-RELATED"/>
    <property type="match status" value="1"/>
</dbReference>
<proteinExistence type="predicted"/>
<name>A0AAD6MEY1_9ROSI</name>
<dbReference type="InterPro" id="IPR044303">
    <property type="entry name" value="ZAT1/4/9"/>
</dbReference>
<dbReference type="GO" id="GO:0006355">
    <property type="term" value="P:regulation of DNA-templated transcription"/>
    <property type="evidence" value="ECO:0007669"/>
    <property type="project" value="InterPro"/>
</dbReference>
<dbReference type="PANTHER" id="PTHR46326">
    <property type="entry name" value="ZINC FINGER PROTEIN ZAT1-RELATED"/>
    <property type="match status" value="1"/>
</dbReference>
<sequence>MIGLGSVPNPGTLGRALARPNCYYQAPGTLGLTSTMFKALGPSSQPRLRHHEFDKHIRTKSFELGWHLDLEASQVQDNMGLTLLPKQSFNNSSIRSDSLIKAVPTKFHIEASEDTESTSSSEEEAEEGQEEEKAVFYGLRENPKRCTRLVDPEFSFAAVYTGSVVLQDRESETESSKNPTRRRSKRTKSLLDPEFSFAAVDTGSVVLQDRESETESSNLFHF</sequence>
<feature type="compositionally biased region" description="Acidic residues" evidence="1">
    <location>
        <begin position="112"/>
        <end position="130"/>
    </location>
</feature>
<dbReference type="AlphaFoldDB" id="A0AAD6MEY1"/>
<feature type="compositionally biased region" description="Basic residues" evidence="1">
    <location>
        <begin position="179"/>
        <end position="188"/>
    </location>
</feature>
<protein>
    <submittedName>
        <fullName evidence="2">Uncharacterized protein</fullName>
    </submittedName>
</protein>
<feature type="region of interest" description="Disordered" evidence="1">
    <location>
        <begin position="167"/>
        <end position="189"/>
    </location>
</feature>
<dbReference type="Proteomes" id="UP001164929">
    <property type="component" value="Chromosome 9"/>
</dbReference>
<accession>A0AAD6MEY1</accession>
<evidence type="ECO:0000313" key="3">
    <source>
        <dbReference type="Proteomes" id="UP001164929"/>
    </source>
</evidence>
<feature type="region of interest" description="Disordered" evidence="1">
    <location>
        <begin position="110"/>
        <end position="132"/>
    </location>
</feature>
<comment type="caution">
    <text evidence="2">The sequence shown here is derived from an EMBL/GenBank/DDBJ whole genome shotgun (WGS) entry which is preliminary data.</text>
</comment>